<keyword evidence="2" id="KW-1185">Reference proteome</keyword>
<comment type="caution">
    <text evidence="1">The sequence shown here is derived from an EMBL/GenBank/DDBJ whole genome shotgun (WGS) entry which is preliminary data.</text>
</comment>
<accession>A0A5J4KN92</accession>
<dbReference type="Proteomes" id="UP000326912">
    <property type="component" value="Unassembled WGS sequence"/>
</dbReference>
<evidence type="ECO:0000313" key="1">
    <source>
        <dbReference type="EMBL" id="GER91148.1"/>
    </source>
</evidence>
<protein>
    <submittedName>
        <fullName evidence="1">Uncharacterized protein</fullName>
    </submittedName>
</protein>
<dbReference type="RefSeq" id="WP_162005612.1">
    <property type="nucleotide sequence ID" value="NZ_BKZW01000003.1"/>
</dbReference>
<dbReference type="EMBL" id="BKZW01000003">
    <property type="protein sequence ID" value="GER91148.1"/>
    <property type="molecule type" value="Genomic_DNA"/>
</dbReference>
<evidence type="ECO:0000313" key="2">
    <source>
        <dbReference type="Proteomes" id="UP000326912"/>
    </source>
</evidence>
<name>A0A5J4KN92_9CHLR</name>
<reference evidence="1 2" key="1">
    <citation type="submission" date="2019-10" db="EMBL/GenBank/DDBJ databases">
        <title>Dictyobacter vulcani sp. nov., within the class Ktedonobacteria, isolated from soil of volcanic Mt. Zao.</title>
        <authorList>
            <person name="Zheng Y."/>
            <person name="Wang C.M."/>
            <person name="Sakai Y."/>
            <person name="Abe K."/>
            <person name="Yokota A."/>
            <person name="Yabe S."/>
        </authorList>
    </citation>
    <scope>NUCLEOTIDE SEQUENCE [LARGE SCALE GENOMIC DNA]</scope>
    <source>
        <strain evidence="1 2">W12</strain>
    </source>
</reference>
<sequence>MSWKLSISPEAIHHFHENNNSVDLLKIQTIEEQDISCCKAELETDCMQNYYLFHASRADLLRRNKDWPAARQAYQTALSLTQNRVEQAFLRRRLEDIQVSTTSQ</sequence>
<gene>
    <name evidence="1" type="ORF">KDW_53100</name>
</gene>
<dbReference type="AlphaFoldDB" id="A0A5J4KN92"/>
<organism evidence="1 2">
    <name type="scientific">Dictyobacter vulcani</name>
    <dbReference type="NCBI Taxonomy" id="2607529"/>
    <lineage>
        <taxon>Bacteria</taxon>
        <taxon>Bacillati</taxon>
        <taxon>Chloroflexota</taxon>
        <taxon>Ktedonobacteria</taxon>
        <taxon>Ktedonobacterales</taxon>
        <taxon>Dictyobacteraceae</taxon>
        <taxon>Dictyobacter</taxon>
    </lineage>
</organism>
<proteinExistence type="predicted"/>